<dbReference type="RefSeq" id="WP_144758104.1">
    <property type="nucleotide sequence ID" value="NZ_VMNW02000120.1"/>
</dbReference>
<proteinExistence type="predicted"/>
<dbReference type="PANTHER" id="PTHR36221">
    <property type="entry name" value="DUF742 DOMAIN-CONTAINING PROTEIN"/>
    <property type="match status" value="1"/>
</dbReference>
<keyword evidence="3" id="KW-1185">Reference proteome</keyword>
<dbReference type="EMBL" id="VMNW02000120">
    <property type="protein sequence ID" value="KAA9150318.1"/>
    <property type="molecule type" value="Genomic_DNA"/>
</dbReference>
<evidence type="ECO:0000313" key="2">
    <source>
        <dbReference type="EMBL" id="KAA9150318.1"/>
    </source>
</evidence>
<dbReference type="Pfam" id="PF05331">
    <property type="entry name" value="DUF742"/>
    <property type="match status" value="1"/>
</dbReference>
<reference evidence="2" key="1">
    <citation type="submission" date="2019-09" db="EMBL/GenBank/DDBJ databases">
        <authorList>
            <person name="Teo W.F.A."/>
            <person name="Duangmal K."/>
        </authorList>
    </citation>
    <scope>NUCLEOTIDE SEQUENCE [LARGE SCALE GENOMIC DNA]</scope>
    <source>
        <strain evidence="2">K81G1</strain>
    </source>
</reference>
<dbReference type="PANTHER" id="PTHR36221:SF1">
    <property type="entry name" value="DUF742 DOMAIN-CONTAINING PROTEIN"/>
    <property type="match status" value="1"/>
</dbReference>
<dbReference type="InterPro" id="IPR007995">
    <property type="entry name" value="DUF742"/>
</dbReference>
<dbReference type="AlphaFoldDB" id="A0A5N0ULY3"/>
<protein>
    <submittedName>
        <fullName evidence="2">DUF742 domain-containing protein</fullName>
    </submittedName>
</protein>
<dbReference type="OrthoDB" id="3534386at2"/>
<organism evidence="2 3">
    <name type="scientific">Amycolatopsis acidicola</name>
    <dbReference type="NCBI Taxonomy" id="2596893"/>
    <lineage>
        <taxon>Bacteria</taxon>
        <taxon>Bacillati</taxon>
        <taxon>Actinomycetota</taxon>
        <taxon>Actinomycetes</taxon>
        <taxon>Pseudonocardiales</taxon>
        <taxon>Pseudonocardiaceae</taxon>
        <taxon>Amycolatopsis</taxon>
    </lineage>
</organism>
<dbReference type="Proteomes" id="UP000319769">
    <property type="component" value="Unassembled WGS sequence"/>
</dbReference>
<evidence type="ECO:0000256" key="1">
    <source>
        <dbReference type="SAM" id="MobiDB-lite"/>
    </source>
</evidence>
<name>A0A5N0ULY3_9PSEU</name>
<gene>
    <name evidence="2" type="ORF">FPZ12_041495</name>
</gene>
<feature type="region of interest" description="Disordered" evidence="1">
    <location>
        <begin position="1"/>
        <end position="24"/>
    </location>
</feature>
<sequence>MSEDDYEDHPVRPYVMTAGRAHPSRNTVRPETLFLADPGARLPLTAGSQQRALVSLCRGVLSLAELAAHLGLPVSLVAVLVSDLVDTGNLVVRSAPGRARPDRDALEKVLDALRNL</sequence>
<accession>A0A5N0ULY3</accession>
<comment type="caution">
    <text evidence="2">The sequence shown here is derived from an EMBL/GenBank/DDBJ whole genome shotgun (WGS) entry which is preliminary data.</text>
</comment>
<evidence type="ECO:0000313" key="3">
    <source>
        <dbReference type="Proteomes" id="UP000319769"/>
    </source>
</evidence>